<gene>
    <name evidence="1" type="ORF">OMM_10370</name>
</gene>
<evidence type="ECO:0000313" key="1">
    <source>
        <dbReference type="EMBL" id="ETR68589.1"/>
    </source>
</evidence>
<accession>A0A1V1P139</accession>
<name>A0A1V1P139_9BACT</name>
<dbReference type="AlphaFoldDB" id="A0A1V1P139"/>
<reference evidence="2" key="1">
    <citation type="submission" date="2012-11" db="EMBL/GenBank/DDBJ databases">
        <authorList>
            <person name="Lucero-Rivera Y.E."/>
            <person name="Tovar-Ramirez D."/>
        </authorList>
    </citation>
    <scope>NUCLEOTIDE SEQUENCE [LARGE SCALE GENOMIC DNA]</scope>
    <source>
        <strain evidence="2">Araruama</strain>
    </source>
</reference>
<protein>
    <submittedName>
        <fullName evidence="1">Uncharacterized protein</fullName>
    </submittedName>
</protein>
<sequence>MDKQLFEIMGNILLQVAKSQEQYEQFSGWLKNVFQGSEKEKTKNDADELMSALRNIYTMGAEKVEAEPPKSDMLDQLGQNFQQSIDTFMDMVGCVPKHKHIALVEKYEELKKTCEEKDETIKNLRLLLSEKTAGVSDTVNELHNIMQQQTEQFMSFMQPFTKS</sequence>
<comment type="caution">
    <text evidence="1">The sequence shown here is derived from an EMBL/GenBank/DDBJ whole genome shotgun (WGS) entry which is preliminary data.</text>
</comment>
<dbReference type="EMBL" id="ATBP01000900">
    <property type="protein sequence ID" value="ETR68589.1"/>
    <property type="molecule type" value="Genomic_DNA"/>
</dbReference>
<proteinExistence type="predicted"/>
<dbReference type="Proteomes" id="UP000189670">
    <property type="component" value="Unassembled WGS sequence"/>
</dbReference>
<organism evidence="1 2">
    <name type="scientific">Candidatus Magnetoglobus multicellularis str. Araruama</name>
    <dbReference type="NCBI Taxonomy" id="890399"/>
    <lineage>
        <taxon>Bacteria</taxon>
        <taxon>Pseudomonadati</taxon>
        <taxon>Thermodesulfobacteriota</taxon>
        <taxon>Desulfobacteria</taxon>
        <taxon>Desulfobacterales</taxon>
        <taxon>Desulfobacteraceae</taxon>
        <taxon>Candidatus Magnetoglobus</taxon>
    </lineage>
</organism>
<evidence type="ECO:0000313" key="2">
    <source>
        <dbReference type="Proteomes" id="UP000189670"/>
    </source>
</evidence>